<proteinExistence type="predicted"/>
<feature type="region of interest" description="Disordered" evidence="1">
    <location>
        <begin position="1"/>
        <end position="31"/>
    </location>
</feature>
<feature type="region of interest" description="Disordered" evidence="1">
    <location>
        <begin position="68"/>
        <end position="100"/>
    </location>
</feature>
<dbReference type="VEuPathDB" id="CryptoDB:Cvel_36086"/>
<organism evidence="2">
    <name type="scientific">Chromera velia CCMP2878</name>
    <dbReference type="NCBI Taxonomy" id="1169474"/>
    <lineage>
        <taxon>Eukaryota</taxon>
        <taxon>Sar</taxon>
        <taxon>Alveolata</taxon>
        <taxon>Colpodellida</taxon>
        <taxon>Chromeraceae</taxon>
        <taxon>Chromera</taxon>
    </lineage>
</organism>
<feature type="compositionally biased region" description="Basic and acidic residues" evidence="1">
    <location>
        <begin position="1"/>
        <end position="11"/>
    </location>
</feature>
<gene>
    <name evidence="2" type="ORF">Cvel_36086</name>
</gene>
<name>A0A0G4I5E4_9ALVE</name>
<dbReference type="EMBL" id="CDMZ01005187">
    <property type="protein sequence ID" value="CEM52227.1"/>
    <property type="molecule type" value="Genomic_DNA"/>
</dbReference>
<evidence type="ECO:0000256" key="1">
    <source>
        <dbReference type="SAM" id="MobiDB-lite"/>
    </source>
</evidence>
<reference evidence="2" key="1">
    <citation type="submission" date="2014-11" db="EMBL/GenBank/DDBJ databases">
        <authorList>
            <person name="Otto D Thomas"/>
            <person name="Naeem Raeece"/>
        </authorList>
    </citation>
    <scope>NUCLEOTIDE SEQUENCE</scope>
</reference>
<dbReference type="AlphaFoldDB" id="A0A0G4I5E4"/>
<accession>A0A0G4I5E4</accession>
<protein>
    <submittedName>
        <fullName evidence="2">Uncharacterized protein</fullName>
    </submittedName>
</protein>
<sequence length="100" mass="11138">MSGLSEKDPKEVAAAAAAETGKPDDSDVLMETEEERHVRIEKEEEGIKAALALIEASKDVAKFLTPDRAEKLSKQLGQRDDSQKDEEAKTKAKKEKERER</sequence>
<evidence type="ECO:0000313" key="2">
    <source>
        <dbReference type="EMBL" id="CEM52227.1"/>
    </source>
</evidence>